<evidence type="ECO:0000256" key="11">
    <source>
        <dbReference type="HAMAP-Rule" id="MF_00188"/>
    </source>
</evidence>
<reference evidence="13 14" key="1">
    <citation type="submission" date="2018-06" db="EMBL/GenBank/DDBJ databases">
        <title>Extensive metabolic versatility and redundancy in microbially diverse, dynamic hydrothermal sediments.</title>
        <authorList>
            <person name="Dombrowski N."/>
            <person name="Teske A."/>
            <person name="Baker B.J."/>
        </authorList>
    </citation>
    <scope>NUCLEOTIDE SEQUENCE [LARGE SCALE GENOMIC DNA]</scope>
    <source>
        <strain evidence="13">B34_G17</strain>
    </source>
</reference>
<name>A0A497EZC4_9CREN</name>
<keyword evidence="9 11" id="KW-0482">Metalloprotease</keyword>
<dbReference type="GO" id="GO:0005886">
    <property type="term" value="C:plasma membrane"/>
    <property type="evidence" value="ECO:0007669"/>
    <property type="project" value="UniProtKB-SubCell"/>
</dbReference>
<dbReference type="Gene3D" id="3.30.2010.10">
    <property type="entry name" value="Metalloproteases ('zincins'), catalytic domain"/>
    <property type="match status" value="1"/>
</dbReference>
<dbReference type="AlphaFoldDB" id="A0A497EZC4"/>
<dbReference type="PANTHER" id="PTHR43221:SF2">
    <property type="entry name" value="PROTEASE HTPX HOMOLOG"/>
    <property type="match status" value="1"/>
</dbReference>
<organism evidence="13 14">
    <name type="scientific">Thermoproteota archaeon</name>
    <dbReference type="NCBI Taxonomy" id="2056631"/>
    <lineage>
        <taxon>Archaea</taxon>
        <taxon>Thermoproteota</taxon>
    </lineage>
</organism>
<comment type="caution">
    <text evidence="13">The sequence shown here is derived from an EMBL/GenBank/DDBJ whole genome shotgun (WGS) entry which is preliminary data.</text>
</comment>
<dbReference type="GO" id="GO:0004222">
    <property type="term" value="F:metalloendopeptidase activity"/>
    <property type="evidence" value="ECO:0007669"/>
    <property type="project" value="UniProtKB-UniRule"/>
</dbReference>
<evidence type="ECO:0000256" key="1">
    <source>
        <dbReference type="ARBA" id="ARBA00009779"/>
    </source>
</evidence>
<dbReference type="EMBL" id="QMQX01000048">
    <property type="protein sequence ID" value="RLE52546.1"/>
    <property type="molecule type" value="Genomic_DNA"/>
</dbReference>
<keyword evidence="10 11" id="KW-0472">Membrane</keyword>
<proteinExistence type="inferred from homology"/>
<evidence type="ECO:0000256" key="7">
    <source>
        <dbReference type="ARBA" id="ARBA00022833"/>
    </source>
</evidence>
<feature type="domain" description="Peptidase M48" evidence="12">
    <location>
        <begin position="82"/>
        <end position="294"/>
    </location>
</feature>
<dbReference type="InterPro" id="IPR001915">
    <property type="entry name" value="Peptidase_M48"/>
</dbReference>
<dbReference type="PANTHER" id="PTHR43221">
    <property type="entry name" value="PROTEASE HTPX"/>
    <property type="match status" value="1"/>
</dbReference>
<feature type="transmembrane region" description="Helical" evidence="11">
    <location>
        <begin position="20"/>
        <end position="41"/>
    </location>
</feature>
<feature type="active site" evidence="11">
    <location>
        <position position="149"/>
    </location>
</feature>
<dbReference type="InterPro" id="IPR022919">
    <property type="entry name" value="Pept_M48_protease_HtpX"/>
</dbReference>
<keyword evidence="7 11" id="KW-0862">Zinc</keyword>
<dbReference type="GO" id="GO:0006508">
    <property type="term" value="P:proteolysis"/>
    <property type="evidence" value="ECO:0007669"/>
    <property type="project" value="UniProtKB-KW"/>
</dbReference>
<evidence type="ECO:0000256" key="6">
    <source>
        <dbReference type="ARBA" id="ARBA00022801"/>
    </source>
</evidence>
<evidence type="ECO:0000256" key="9">
    <source>
        <dbReference type="ARBA" id="ARBA00023049"/>
    </source>
</evidence>
<dbReference type="GO" id="GO:0008270">
    <property type="term" value="F:zinc ion binding"/>
    <property type="evidence" value="ECO:0007669"/>
    <property type="project" value="UniProtKB-UniRule"/>
</dbReference>
<accession>A0A497EZC4</accession>
<sequence length="302" mass="32768">MILKHRVKPSFRGAIMLREALLMTILTLLLLAVGYAIGLYLGSPEITTLYALFIAAAVNMLTYLYSDRIVLSMTGAKLVSPNEAPSLHAIVDKVAKMAGIPKPKVAIVSSSAPNAFATGRNPSNAVVAVTHGLTRLLNDEELEAVISHEIAHIKHKDTLIAAMAATIAGAISYLAFIGRLSFWFGGMEENRNAGFLALLASILAPLAALMIQAAISREREYKADEDGAKIIKKPLALASALEKIEKYVSRSVAPRVNPATSPLWIVNPFRGDVFLELFSTHPPTWKRIKRLKELSLSLSMLT</sequence>
<evidence type="ECO:0000313" key="14">
    <source>
        <dbReference type="Proteomes" id="UP000272051"/>
    </source>
</evidence>
<dbReference type="Proteomes" id="UP000272051">
    <property type="component" value="Unassembled WGS sequence"/>
</dbReference>
<feature type="transmembrane region" description="Helical" evidence="11">
    <location>
        <begin position="194"/>
        <end position="215"/>
    </location>
</feature>
<comment type="cofactor">
    <cofactor evidence="11">
        <name>Zn(2+)</name>
        <dbReference type="ChEBI" id="CHEBI:29105"/>
    </cofactor>
    <text evidence="11">Binds 1 zinc ion per subunit.</text>
</comment>
<evidence type="ECO:0000256" key="3">
    <source>
        <dbReference type="ARBA" id="ARBA00022670"/>
    </source>
</evidence>
<evidence type="ECO:0000256" key="8">
    <source>
        <dbReference type="ARBA" id="ARBA00022989"/>
    </source>
</evidence>
<feature type="transmembrane region" description="Helical" evidence="11">
    <location>
        <begin position="47"/>
        <end position="65"/>
    </location>
</feature>
<evidence type="ECO:0000256" key="4">
    <source>
        <dbReference type="ARBA" id="ARBA00022692"/>
    </source>
</evidence>
<evidence type="ECO:0000256" key="2">
    <source>
        <dbReference type="ARBA" id="ARBA00022475"/>
    </source>
</evidence>
<keyword evidence="4 11" id="KW-0812">Transmembrane</keyword>
<protein>
    <recommendedName>
        <fullName evidence="11">Protease HtpX homolog</fullName>
        <ecNumber evidence="11">3.4.24.-</ecNumber>
    </recommendedName>
</protein>
<dbReference type="InterPro" id="IPR050083">
    <property type="entry name" value="HtpX_protease"/>
</dbReference>
<feature type="binding site" evidence="11">
    <location>
        <position position="220"/>
    </location>
    <ligand>
        <name>Zn(2+)</name>
        <dbReference type="ChEBI" id="CHEBI:29105"/>
        <note>catalytic</note>
    </ligand>
</feature>
<keyword evidence="6 11" id="KW-0378">Hydrolase</keyword>
<feature type="transmembrane region" description="Helical" evidence="11">
    <location>
        <begin position="159"/>
        <end position="182"/>
    </location>
</feature>
<keyword evidence="2 11" id="KW-1003">Cell membrane</keyword>
<keyword evidence="3 11" id="KW-0645">Protease</keyword>
<keyword evidence="8 11" id="KW-1133">Transmembrane helix</keyword>
<dbReference type="Pfam" id="PF01435">
    <property type="entry name" value="Peptidase_M48"/>
    <property type="match status" value="1"/>
</dbReference>
<feature type="binding site" evidence="11">
    <location>
        <position position="148"/>
    </location>
    <ligand>
        <name>Zn(2+)</name>
        <dbReference type="ChEBI" id="CHEBI:29105"/>
        <note>catalytic</note>
    </ligand>
</feature>
<feature type="binding site" evidence="11">
    <location>
        <position position="152"/>
    </location>
    <ligand>
        <name>Zn(2+)</name>
        <dbReference type="ChEBI" id="CHEBI:29105"/>
        <note>catalytic</note>
    </ligand>
</feature>
<keyword evidence="5 11" id="KW-0479">Metal-binding</keyword>
<evidence type="ECO:0000256" key="5">
    <source>
        <dbReference type="ARBA" id="ARBA00022723"/>
    </source>
</evidence>
<dbReference type="EC" id="3.4.24.-" evidence="11"/>
<comment type="similarity">
    <text evidence="1 11">Belongs to the peptidase M48B family.</text>
</comment>
<gene>
    <name evidence="11" type="primary">htpX</name>
    <name evidence="13" type="ORF">DRJ33_03485</name>
</gene>
<comment type="subcellular location">
    <subcellularLocation>
        <location evidence="11">Cell membrane</location>
        <topology evidence="11">Multi-pass membrane protein</topology>
    </subcellularLocation>
</comment>
<dbReference type="HAMAP" id="MF_00188">
    <property type="entry name" value="Pept_M48_protease_HtpX"/>
    <property type="match status" value="1"/>
</dbReference>
<evidence type="ECO:0000259" key="12">
    <source>
        <dbReference type="Pfam" id="PF01435"/>
    </source>
</evidence>
<evidence type="ECO:0000256" key="10">
    <source>
        <dbReference type="ARBA" id="ARBA00023136"/>
    </source>
</evidence>
<evidence type="ECO:0000313" key="13">
    <source>
        <dbReference type="EMBL" id="RLE52546.1"/>
    </source>
</evidence>